<dbReference type="InterPro" id="IPR000488">
    <property type="entry name" value="Death_dom"/>
</dbReference>
<dbReference type="PROSITE" id="PS50208">
    <property type="entry name" value="CASPASE_P20"/>
    <property type="match status" value="1"/>
</dbReference>
<dbReference type="SUPFAM" id="SSF52129">
    <property type="entry name" value="Caspase-like"/>
    <property type="match status" value="1"/>
</dbReference>
<dbReference type="InterPro" id="IPR002138">
    <property type="entry name" value="Pept_C14_p10"/>
</dbReference>
<evidence type="ECO:0000256" key="5">
    <source>
        <dbReference type="ARBA" id="ARBA00022741"/>
    </source>
</evidence>
<evidence type="ECO:0000256" key="13">
    <source>
        <dbReference type="RuleBase" id="RU003971"/>
    </source>
</evidence>
<dbReference type="OrthoDB" id="676979at2759"/>
<dbReference type="GO" id="GO:0009966">
    <property type="term" value="P:regulation of signal transduction"/>
    <property type="evidence" value="ECO:0007669"/>
    <property type="project" value="UniProtKB-ARBA"/>
</dbReference>
<dbReference type="CDD" id="cd01670">
    <property type="entry name" value="Death"/>
    <property type="match status" value="1"/>
</dbReference>
<dbReference type="InterPro" id="IPR001611">
    <property type="entry name" value="Leu-rich_rpt"/>
</dbReference>
<dbReference type="SMART" id="SM00115">
    <property type="entry name" value="CASc"/>
    <property type="match status" value="1"/>
</dbReference>
<dbReference type="Gene3D" id="3.40.50.300">
    <property type="entry name" value="P-loop containing nucleotide triphosphate hydrolases"/>
    <property type="match status" value="1"/>
</dbReference>
<dbReference type="PROSITE" id="PS50207">
    <property type="entry name" value="CASPASE_P10"/>
    <property type="match status" value="1"/>
</dbReference>
<feature type="region of interest" description="Disordered" evidence="15">
    <location>
        <begin position="1175"/>
        <end position="1198"/>
    </location>
</feature>
<dbReference type="PRINTS" id="PR00376">
    <property type="entry name" value="IL1BCENZYME"/>
</dbReference>
<dbReference type="InterPro" id="IPR057263">
    <property type="entry name" value="COR-B"/>
</dbReference>
<dbReference type="PROSITE" id="PS51450">
    <property type="entry name" value="LRR"/>
    <property type="match status" value="8"/>
</dbReference>
<evidence type="ECO:0000256" key="2">
    <source>
        <dbReference type="ARBA" id="ARBA00022614"/>
    </source>
</evidence>
<evidence type="ECO:0000256" key="4">
    <source>
        <dbReference type="ARBA" id="ARBA00022737"/>
    </source>
</evidence>
<feature type="domain" description="Death" evidence="17">
    <location>
        <begin position="1885"/>
        <end position="1968"/>
    </location>
</feature>
<feature type="domain" description="Roc" evidence="20">
    <location>
        <begin position="919"/>
        <end position="1107"/>
    </location>
</feature>
<dbReference type="SMART" id="SM00005">
    <property type="entry name" value="DEATH"/>
    <property type="match status" value="1"/>
</dbReference>
<dbReference type="Gene3D" id="1.10.533.10">
    <property type="entry name" value="Death Domain, Fas"/>
    <property type="match status" value="1"/>
</dbReference>
<dbReference type="InterPro" id="IPR011029">
    <property type="entry name" value="DEATH-like_dom_sf"/>
</dbReference>
<keyword evidence="2" id="KW-0433">Leucine-rich repeat</keyword>
<dbReference type="InterPro" id="IPR050216">
    <property type="entry name" value="LRR_domain-containing"/>
</dbReference>
<dbReference type="Gene3D" id="3.80.10.10">
    <property type="entry name" value="Ribonuclease Inhibitor"/>
    <property type="match status" value="4"/>
</dbReference>
<dbReference type="InterPro" id="IPR033139">
    <property type="entry name" value="Caspase_cys_AS"/>
</dbReference>
<keyword evidence="16" id="KW-0732">Signal</keyword>
<feature type="region of interest" description="Disordered" evidence="15">
    <location>
        <begin position="1674"/>
        <end position="1731"/>
    </location>
</feature>
<protein>
    <recommendedName>
        <fullName evidence="9">Leucine-rich repeat protein SHOC-2</fullName>
    </recommendedName>
    <alternativeName>
        <fullName evidence="12">Protein soc-2 homolog</fullName>
    </alternativeName>
    <alternativeName>
        <fullName evidence="10 11">protein Sur-8 homolog</fullName>
    </alternativeName>
</protein>
<evidence type="ECO:0000256" key="3">
    <source>
        <dbReference type="ARBA" id="ARBA00022670"/>
    </source>
</evidence>
<dbReference type="InterPro" id="IPR055414">
    <property type="entry name" value="LRR_R13L4/SHOC2-like"/>
</dbReference>
<dbReference type="SMART" id="SM00369">
    <property type="entry name" value="LRR_TYP"/>
    <property type="match status" value="22"/>
</dbReference>
<dbReference type="PRINTS" id="PR00019">
    <property type="entry name" value="LEURICHRPT"/>
</dbReference>
<keyword evidence="6" id="KW-0378">Hydrolase</keyword>
<evidence type="ECO:0000313" key="21">
    <source>
        <dbReference type="Proteomes" id="UP000515135"/>
    </source>
</evidence>
<comment type="similarity">
    <text evidence="1 13">Belongs to the peptidase C14A family.</text>
</comment>
<evidence type="ECO:0000256" key="7">
    <source>
        <dbReference type="ARBA" id="ARBA00022807"/>
    </source>
</evidence>
<evidence type="ECO:0000259" key="18">
    <source>
        <dbReference type="PROSITE" id="PS50207"/>
    </source>
</evidence>
<dbReference type="Gene3D" id="3.40.50.1460">
    <property type="match status" value="1"/>
</dbReference>
<dbReference type="PROSITE" id="PS50017">
    <property type="entry name" value="DEATH_DOMAIN"/>
    <property type="match status" value="1"/>
</dbReference>
<feature type="chain" id="PRO_5027753799" description="Leucine-rich repeat protein SHOC-2" evidence="16">
    <location>
        <begin position="45"/>
        <end position="2414"/>
    </location>
</feature>
<dbReference type="GO" id="GO:0006508">
    <property type="term" value="P:proteolysis"/>
    <property type="evidence" value="ECO:0007669"/>
    <property type="project" value="UniProtKB-KW"/>
</dbReference>
<dbReference type="SUPFAM" id="SSF53756">
    <property type="entry name" value="UDP-Glycosyltransferase/glycogen phosphorylase"/>
    <property type="match status" value="1"/>
</dbReference>
<dbReference type="InterPro" id="IPR003591">
    <property type="entry name" value="Leu-rich_rpt_typical-subtyp"/>
</dbReference>
<feature type="compositionally biased region" description="Basic and acidic residues" evidence="15">
    <location>
        <begin position="1827"/>
        <end position="1861"/>
    </location>
</feature>
<feature type="coiled-coil region" evidence="14">
    <location>
        <begin position="1070"/>
        <end position="1102"/>
    </location>
</feature>
<feature type="region of interest" description="Disordered" evidence="15">
    <location>
        <begin position="1814"/>
        <end position="1882"/>
    </location>
</feature>
<evidence type="ECO:0000259" key="17">
    <source>
        <dbReference type="PROSITE" id="PS50017"/>
    </source>
</evidence>
<dbReference type="Pfam" id="PF13855">
    <property type="entry name" value="LRR_8"/>
    <property type="match status" value="5"/>
</dbReference>
<dbReference type="GO" id="GO:0005737">
    <property type="term" value="C:cytoplasm"/>
    <property type="evidence" value="ECO:0007669"/>
    <property type="project" value="TreeGrafter"/>
</dbReference>
<sequence length="2414" mass="272176">MEVDLCTYRARIGCFRNPAFHPLCCWQSCLLVWMAISQLMLKLAGDVEENPGPRQQSPAAVRMGVDLCTYRARIGCFRNLRWDSQCCSPEAPCLLLRVASCLLVWMVISQLMLKLAGDVEENPGPRQQNIDMAKLSSFKNKMKPKEWDMIGKRTLLTLNLSREYGSDFEPLAQLPEEVFELQELEVLDLTGNKNIDISDQLTKLTNLKVLCLHNCNLKTVPAAVMKLPQLEMLILSYNENITLPDEMSGLINLTVLDLENCNLDTLPPVVLKLSNLQELDLSADWDSKLKISLPDELSNMNKLKGLRLHCRKLDTIPQVVLKLPQLEELDLSGNSGIHLPDGLAGLTNLRVLKLAGAGMETVPPVVLKLPQLEELDLSGNSGIHLPDGLAGLTNLRVLKLAATGMKTVPPVVCRLTQLDRLNLNRNKLQTLPAEIGQLTNLKHLDLSGCKLLTLPPELGRLTQLEWLDLSNNQLQTLPAEIGQLTNVKHLDLYGCELLTLPPELGRLTQLEWLRLTGNQLQTLPPEVWRLAQLEELHLSRNQLQTLPAEIGQLTNVKHLYLSYCKLRTLPPEVGRLRQLERLDLSRNQLQTLPAEIGQLTNVKRLDLPQCELRTLPPEVGRLTQLEWLDLSGNQLQTLPAEIGQLTNLKHLDLSGCELRTLPPEVWRLTQLEWLDLSGNQLQTLPPETLPAEIGQLTNVKHLDLSMCGLRTLPPEVWRLTQLERLDLSWNQLQTLPAEIGQLTNVKRLDLSRCKLRTLPPEVGRLTQLEWLNLSFNKLQMLPAEIGQLTNVKHLDLSGCELRTLPPEVGRLTQLERLDLTCNQLQTLPAEVGRLTQLEWLYLSWNQLQTLPAEVWRLTQLERLDLSNNQLQTLPTEVGLLNDLCRLEVSDNALTKPPAEVCSQGIAAIRQYFEELGRFEENTSAHLKVVILGEKMAGKTSLVQTLDSGESTLTEVEDRTHCVEITQWAPDDNITFEVFDFGGQDVYHLTHQFFLTPDAFHLLLVNLQTYRCSEERYTEAVGFWLDTLNARVPGAVVTIVGSKKDMCSEAEINGKVKDIEEKFQKQMDTWKRNTERQIREVNKRSKEAKSDEEKKQIKQQLERTQSLLKHPLRLIGMYCISSAEPTSGLDTLKNHILESANNTKLFPTLKKILPRTWVEFEQKVYGLRDKGTEELEITRGEGDKSSTENNDSTTDKKQVTRNQKWITQSDCLELTDLPADRLEQVLSYLQQVGTILRYTDIPELKDYVFHDPPALIEIFKDLFHHEIKALFSTRRATNADYTCTQLEGFQIELQKRGLIRKDVMTCLLPSDINPDIVTALMQHFGLCFEIIIQDKTDPSKHTCWYRVPWYLQEEMPQNWKSVWPDDVPEDQEQLQLMCNITGFCPRGLFQRFSVGIHPLVKDSLRVDWKDGVMAYKKGLNHIIMVSSKPVSDDTYITMATRGRLAQADEMWGVVHPLLEVLVQLLQEWPGVLYSLHVTCAHCIKAGQDNPWKFDLRDRTAKDHSEVWCEEVEFASTSADLVYRPARLSAFRRGPSLTRVKQENDCYKMTSDPRGVALIISNTIFTDPTRNRPGGAKDLDRLGEICGKLKLQQEIKQNLTAQQIEAVTKEVSKRDHSSYDCFVLFLLSHGTETGVLGTDGQHVSVDSIISSFQACKSLVGKPKLFFIQACRGGDRDKGLEQTDSATDEASSTSQTRTEASNRSTEATVSPPPPTITWVTPPAAVESPDAGETLPTASDRLVMYATVHGHVSWRNSETGTWLVEALADVITEHADMKELHDMLMMVNAKVAKTQTQEHKYKQQSEVTHTLRKRLYFFPSSSPESSPHPKRPQDQDVTRNPPEKEGGKDEVAETSRESSDQHQDHNVSGNPPEELESAKVPGTSAGSDVSRYFRYVKNNATAEWKDLGEELGLSWAEVTDIEKRYSDDKSRCRDTLQEWKKRKGETATITVLMDALRKVKLMSVVDGLKNEFPELEEHDAPGNPPADGASSRQDSAGGGQHSKGPRLPVIVLINDEYGTSKGGISTINCQASQTLASNGAVVYATVLQLNVPKEDQEAADRDGVTLIKPVQIDKESVPSLDWLTKYHSVHFPDLPKDVTCIIGHADITDTAARNIHNAYYKDKADLIMFTHVIREDTEYYKGGENAMKAREKENDMLDKVDNAKAAFSVGKRIFDHFSTKYKGDKKPDHHHIFLPKPSELFLAKDVKPGGGQKVVLSIGRVRKVEKLKGHDLVGESMREVIKTIKNARWCVRGISKDDFETSKKILEDAMNSLKLNPTLLPYGTQEEIRDDMMKAHLVLMPSRSEPFGLVGLEAIAAGIPVLISDQTGLADMITDLIQKGKLHPDRKQVIVETSVNDRDRANDVKRWADRIVHILNYSKYEFEKAARFKQELVASRYWEESHNAFLQACGVTAGAADQ</sequence>
<dbReference type="Pfam" id="PF20706">
    <property type="entry name" value="GT4-conflict"/>
    <property type="match status" value="1"/>
</dbReference>
<dbReference type="RefSeq" id="XP_019626607.1">
    <property type="nucleotide sequence ID" value="XM_019771048.1"/>
</dbReference>
<dbReference type="FunFam" id="3.80.10.10:FF:001164">
    <property type="entry name" value="GH01279p"/>
    <property type="match status" value="3"/>
</dbReference>
<keyword evidence="21" id="KW-1185">Reference proteome</keyword>
<dbReference type="Gene3D" id="3.40.50.2000">
    <property type="entry name" value="Glycogen Phosphorylase B"/>
    <property type="match status" value="1"/>
</dbReference>
<evidence type="ECO:0000256" key="11">
    <source>
        <dbReference type="ARBA" id="ARBA00029998"/>
    </source>
</evidence>
<evidence type="ECO:0000256" key="6">
    <source>
        <dbReference type="ARBA" id="ARBA00022801"/>
    </source>
</evidence>
<evidence type="ECO:0000313" key="22">
    <source>
        <dbReference type="RefSeq" id="XP_019626607.1"/>
    </source>
</evidence>
<dbReference type="InterPro" id="IPR015917">
    <property type="entry name" value="Pept_C14A"/>
</dbReference>
<organism evidence="21 22">
    <name type="scientific">Branchiostoma belcheri</name>
    <name type="common">Amphioxus</name>
    <dbReference type="NCBI Taxonomy" id="7741"/>
    <lineage>
        <taxon>Eukaryota</taxon>
        <taxon>Metazoa</taxon>
        <taxon>Chordata</taxon>
        <taxon>Cephalochordata</taxon>
        <taxon>Leptocardii</taxon>
        <taxon>Amphioxiformes</taxon>
        <taxon>Branchiostomatidae</taxon>
        <taxon>Branchiostoma</taxon>
    </lineage>
</organism>
<dbReference type="Pfam" id="PF23598">
    <property type="entry name" value="LRR_14"/>
    <property type="match status" value="2"/>
</dbReference>
<dbReference type="CDD" id="cd00032">
    <property type="entry name" value="CASc"/>
    <property type="match status" value="1"/>
</dbReference>
<feature type="compositionally biased region" description="Polar residues" evidence="15">
    <location>
        <begin position="1694"/>
        <end position="1704"/>
    </location>
</feature>
<dbReference type="Proteomes" id="UP000515135">
    <property type="component" value="Unplaced"/>
</dbReference>
<dbReference type="Pfam" id="PF00560">
    <property type="entry name" value="LRR_1"/>
    <property type="match status" value="2"/>
</dbReference>
<dbReference type="GO" id="GO:0004197">
    <property type="term" value="F:cysteine-type endopeptidase activity"/>
    <property type="evidence" value="ECO:0007669"/>
    <property type="project" value="InterPro"/>
</dbReference>
<dbReference type="InterPro" id="IPR027417">
    <property type="entry name" value="P-loop_NTPase"/>
</dbReference>
<dbReference type="Pfam" id="PF00656">
    <property type="entry name" value="Peptidase_C14"/>
    <property type="match status" value="1"/>
</dbReference>
<keyword evidence="14" id="KW-0175">Coiled coil</keyword>
<evidence type="ECO:0000256" key="16">
    <source>
        <dbReference type="SAM" id="SignalP"/>
    </source>
</evidence>
<dbReference type="InterPro" id="IPR016129">
    <property type="entry name" value="Caspase_his_AS"/>
</dbReference>
<evidence type="ECO:0000256" key="1">
    <source>
        <dbReference type="ARBA" id="ARBA00010134"/>
    </source>
</evidence>
<keyword evidence="3" id="KW-0645">Protease</keyword>
<dbReference type="FunFam" id="3.30.70.1390:FF:000006">
    <property type="entry name" value="Cyclic GMP-binding protein C"/>
    <property type="match status" value="1"/>
</dbReference>
<dbReference type="GO" id="GO:0000166">
    <property type="term" value="F:nucleotide binding"/>
    <property type="evidence" value="ECO:0007669"/>
    <property type="project" value="UniProtKB-KW"/>
</dbReference>
<dbReference type="InterPro" id="IPR032675">
    <property type="entry name" value="LRR_dom_sf"/>
</dbReference>
<keyword evidence="4" id="KW-0677">Repeat</keyword>
<dbReference type="PROSITE" id="PS01121">
    <property type="entry name" value="CASPASE_HIS"/>
    <property type="match status" value="1"/>
</dbReference>
<feature type="domain" description="Caspase family p10" evidence="18">
    <location>
        <begin position="1727"/>
        <end position="1815"/>
    </location>
</feature>
<dbReference type="GeneID" id="109471708"/>
<dbReference type="SUPFAM" id="SSF52540">
    <property type="entry name" value="P-loop containing nucleoside triphosphate hydrolases"/>
    <property type="match status" value="1"/>
</dbReference>
<dbReference type="CDD" id="cd03801">
    <property type="entry name" value="GT4_PimA-like"/>
    <property type="match status" value="1"/>
</dbReference>
<proteinExistence type="inferred from homology"/>
<evidence type="ECO:0000256" key="12">
    <source>
        <dbReference type="ARBA" id="ARBA00032455"/>
    </source>
</evidence>
<accession>A0A6P4Z6C9</accession>
<dbReference type="InterPro" id="IPR029030">
    <property type="entry name" value="Caspase-like_dom_sf"/>
</dbReference>
<feature type="compositionally biased region" description="Low complexity" evidence="15">
    <location>
        <begin position="1679"/>
        <end position="1693"/>
    </location>
</feature>
<gene>
    <name evidence="22" type="primary">LOC109471708</name>
</gene>
<dbReference type="Gene3D" id="3.30.70.1390">
    <property type="entry name" value="ROC domain from the Parkinson's disease-associated leucine-rich repeat kinase 2"/>
    <property type="match status" value="1"/>
</dbReference>
<dbReference type="InterPro" id="IPR001309">
    <property type="entry name" value="Pept_C14_p20"/>
</dbReference>
<evidence type="ECO:0000259" key="19">
    <source>
        <dbReference type="PROSITE" id="PS50208"/>
    </source>
</evidence>
<keyword evidence="5" id="KW-0547">Nucleotide-binding</keyword>
<keyword evidence="7" id="KW-0788">Thiol protease</keyword>
<evidence type="ECO:0000259" key="20">
    <source>
        <dbReference type="PROSITE" id="PS51424"/>
    </source>
</evidence>
<reference evidence="22" key="1">
    <citation type="submission" date="2025-08" db="UniProtKB">
        <authorList>
            <consortium name="RefSeq"/>
        </authorList>
    </citation>
    <scope>IDENTIFICATION</scope>
    <source>
        <tissue evidence="22">Gonad</tissue>
    </source>
</reference>
<feature type="compositionally biased region" description="Basic and acidic residues" evidence="15">
    <location>
        <begin position="1175"/>
        <end position="1185"/>
    </location>
</feature>
<evidence type="ECO:0000256" key="15">
    <source>
        <dbReference type="SAM" id="MobiDB-lite"/>
    </source>
</evidence>
<dbReference type="Pfam" id="PF00531">
    <property type="entry name" value="Death"/>
    <property type="match status" value="1"/>
</dbReference>
<dbReference type="GO" id="GO:0007165">
    <property type="term" value="P:signal transduction"/>
    <property type="evidence" value="ECO:0007669"/>
    <property type="project" value="InterPro"/>
</dbReference>
<dbReference type="Pfam" id="PF25497">
    <property type="entry name" value="COR-B"/>
    <property type="match status" value="1"/>
</dbReference>
<evidence type="ECO:0000256" key="9">
    <source>
        <dbReference type="ARBA" id="ARBA00023907"/>
    </source>
</evidence>
<dbReference type="InterPro" id="IPR011600">
    <property type="entry name" value="Pept_C14_caspase"/>
</dbReference>
<dbReference type="PANTHER" id="PTHR48051:SF54">
    <property type="entry name" value="LEUCINE-RICH REPEAT-CONTAINING PROTEIN"/>
    <property type="match status" value="1"/>
</dbReference>
<evidence type="ECO:0000256" key="8">
    <source>
        <dbReference type="ARBA" id="ARBA00023145"/>
    </source>
</evidence>
<keyword evidence="8" id="KW-0865">Zymogen</keyword>
<dbReference type="PROSITE" id="PS01122">
    <property type="entry name" value="CASPASE_CYS"/>
    <property type="match status" value="1"/>
</dbReference>
<dbReference type="KEGG" id="bbel:109471708"/>
<dbReference type="FunFam" id="3.40.50.2000:FF:000190">
    <property type="entry name" value="Uncharacterized protein"/>
    <property type="match status" value="1"/>
</dbReference>
<dbReference type="SMART" id="SM00364">
    <property type="entry name" value="LRR_BAC"/>
    <property type="match status" value="15"/>
</dbReference>
<dbReference type="PANTHER" id="PTHR48051">
    <property type="match status" value="1"/>
</dbReference>
<feature type="signal peptide" evidence="16">
    <location>
        <begin position="1"/>
        <end position="44"/>
    </location>
</feature>
<dbReference type="PROSITE" id="PS51424">
    <property type="entry name" value="ROC"/>
    <property type="match status" value="1"/>
</dbReference>
<dbReference type="InterPro" id="IPR020859">
    <property type="entry name" value="ROC"/>
</dbReference>
<feature type="region of interest" description="Disordered" evidence="15">
    <location>
        <begin position="1970"/>
        <end position="2001"/>
    </location>
</feature>
<name>A0A6P4Z6C9_BRABE</name>
<evidence type="ECO:0000256" key="14">
    <source>
        <dbReference type="SAM" id="Coils"/>
    </source>
</evidence>
<dbReference type="SMART" id="SM00365">
    <property type="entry name" value="LRR_SD22"/>
    <property type="match status" value="9"/>
</dbReference>
<feature type="domain" description="Caspase family p20" evidence="19">
    <location>
        <begin position="1551"/>
        <end position="1672"/>
    </location>
</feature>
<evidence type="ECO:0000256" key="10">
    <source>
        <dbReference type="ARBA" id="ARBA00029588"/>
    </source>
</evidence>
<dbReference type="Pfam" id="PF08477">
    <property type="entry name" value="Roc"/>
    <property type="match status" value="1"/>
</dbReference>
<dbReference type="SUPFAM" id="SSF47986">
    <property type="entry name" value="DEATH domain"/>
    <property type="match status" value="1"/>
</dbReference>
<dbReference type="SUPFAM" id="SSF52058">
    <property type="entry name" value="L domain-like"/>
    <property type="match status" value="3"/>
</dbReference>